<keyword evidence="3" id="KW-0997">Cell inner membrane</keyword>
<dbReference type="AlphaFoldDB" id="A0A377Q6T0"/>
<feature type="transmembrane region" description="Helical" evidence="11">
    <location>
        <begin position="84"/>
        <end position="104"/>
    </location>
</feature>
<keyword evidence="12" id="KW-0012">Acyltransferase</keyword>
<keyword evidence="7 11" id="KW-0443">Lipid metabolism</keyword>
<evidence type="ECO:0000256" key="1">
    <source>
        <dbReference type="ARBA" id="ARBA00022475"/>
    </source>
</evidence>
<dbReference type="GO" id="GO:0043772">
    <property type="term" value="F:acyl-phosphate glycerol-3-phosphate acyltransferase activity"/>
    <property type="evidence" value="ECO:0007669"/>
    <property type="project" value="UniProtKB-UniRule"/>
</dbReference>
<keyword evidence="5 11" id="KW-0812">Transmembrane</keyword>
<evidence type="ECO:0000256" key="2">
    <source>
        <dbReference type="ARBA" id="ARBA00022516"/>
    </source>
</evidence>
<keyword evidence="6 11" id="KW-1133">Transmembrane helix</keyword>
<accession>A0A377Q6T0</accession>
<feature type="transmembrane region" description="Helical" evidence="11">
    <location>
        <begin position="52"/>
        <end position="72"/>
    </location>
</feature>
<dbReference type="SMART" id="SM01207">
    <property type="entry name" value="G3P_acyltransf"/>
    <property type="match status" value="1"/>
</dbReference>
<dbReference type="EC" id="2.3.1.275" evidence="11"/>
<organism evidence="12 14">
    <name type="scientific">Iodobacter fluviatilis</name>
    <dbReference type="NCBI Taxonomy" id="537"/>
    <lineage>
        <taxon>Bacteria</taxon>
        <taxon>Pseudomonadati</taxon>
        <taxon>Pseudomonadota</taxon>
        <taxon>Betaproteobacteria</taxon>
        <taxon>Neisseriales</taxon>
        <taxon>Chitinibacteraceae</taxon>
        <taxon>Iodobacter</taxon>
    </lineage>
</organism>
<reference evidence="13 15" key="2">
    <citation type="submission" date="2019-03" db="EMBL/GenBank/DDBJ databases">
        <title>Genomic Encyclopedia of Type Strains, Phase IV (KMG-IV): sequencing the most valuable type-strain genomes for metagenomic binning, comparative biology and taxonomic classification.</title>
        <authorList>
            <person name="Goeker M."/>
        </authorList>
    </citation>
    <scope>NUCLEOTIDE SEQUENCE [LARGE SCALE GENOMIC DNA]</scope>
    <source>
        <strain evidence="13 15">DSM 3764</strain>
    </source>
</reference>
<name>A0A377Q6T0_9NEIS</name>
<dbReference type="NCBIfam" id="TIGR00023">
    <property type="entry name" value="glycerol-3-phosphate 1-O-acyltransferase PlsY"/>
    <property type="match status" value="1"/>
</dbReference>
<proteinExistence type="inferred from homology"/>
<feature type="transmembrane region" description="Helical" evidence="11">
    <location>
        <begin position="165"/>
        <end position="182"/>
    </location>
</feature>
<dbReference type="EMBL" id="UGHR01000001">
    <property type="protein sequence ID" value="STQ90542.1"/>
    <property type="molecule type" value="Genomic_DNA"/>
</dbReference>
<evidence type="ECO:0000313" key="14">
    <source>
        <dbReference type="Proteomes" id="UP000255108"/>
    </source>
</evidence>
<dbReference type="GO" id="GO:0005886">
    <property type="term" value="C:plasma membrane"/>
    <property type="evidence" value="ECO:0007669"/>
    <property type="project" value="UniProtKB-SubCell"/>
</dbReference>
<dbReference type="EMBL" id="SMBT01000002">
    <property type="protein sequence ID" value="TCU89173.1"/>
    <property type="molecule type" value="Genomic_DNA"/>
</dbReference>
<evidence type="ECO:0000313" key="15">
    <source>
        <dbReference type="Proteomes" id="UP000295794"/>
    </source>
</evidence>
<dbReference type="OrthoDB" id="9777124at2"/>
<dbReference type="Proteomes" id="UP000255108">
    <property type="component" value="Unassembled WGS sequence"/>
</dbReference>
<evidence type="ECO:0000256" key="9">
    <source>
        <dbReference type="ARBA" id="ARBA00023209"/>
    </source>
</evidence>
<sequence length="203" mass="21241">MTPLILILVSYLIGSLSFAVIVSKASGLADPRSYGSGNPGATNVLRSGNKKAALLTLLGDALKGWLAIVLAQAAARSLGLGPEVIALAAVAVTVGHMWPIFFSFKGGKGVATAAGILLALDWRVGLLTLLLWLVVAKGMKISSLAALLAALLAPVLAWVWLTSSAQIAAVFVISVLLIWRHERNIRDLLTGKEGQIGEQVDKQ</sequence>
<protein>
    <recommendedName>
        <fullName evidence="11">Glycerol-3-phosphate acyltransferase</fullName>
    </recommendedName>
    <alternativeName>
        <fullName evidence="11">Acyl-PO4 G3P acyltransferase</fullName>
    </alternativeName>
    <alternativeName>
        <fullName evidence="11">Acyl-phosphate--glycerol-3-phosphate acyltransferase</fullName>
    </alternativeName>
    <alternativeName>
        <fullName evidence="11">G3P acyltransferase</fullName>
        <shortName evidence="11">GPAT</shortName>
        <ecNumber evidence="11">2.3.1.275</ecNumber>
    </alternativeName>
    <alternativeName>
        <fullName evidence="11">Lysophosphatidic acid synthase</fullName>
        <shortName evidence="11">LPA synthase</shortName>
    </alternativeName>
</protein>
<dbReference type="RefSeq" id="WP_115226844.1">
    <property type="nucleotide sequence ID" value="NZ_CAWOLO010000002.1"/>
</dbReference>
<dbReference type="InterPro" id="IPR003811">
    <property type="entry name" value="G3P_acylTferase_PlsY"/>
</dbReference>
<evidence type="ECO:0000256" key="6">
    <source>
        <dbReference type="ARBA" id="ARBA00022989"/>
    </source>
</evidence>
<keyword evidence="9 11" id="KW-0594">Phospholipid biosynthesis</keyword>
<dbReference type="PANTHER" id="PTHR30309">
    <property type="entry name" value="INNER MEMBRANE PROTEIN YGIH"/>
    <property type="match status" value="1"/>
</dbReference>
<feature type="transmembrane region" description="Helical" evidence="11">
    <location>
        <begin position="110"/>
        <end position="134"/>
    </location>
</feature>
<evidence type="ECO:0000256" key="11">
    <source>
        <dbReference type="HAMAP-Rule" id="MF_01043"/>
    </source>
</evidence>
<dbReference type="HAMAP" id="MF_01043">
    <property type="entry name" value="PlsY"/>
    <property type="match status" value="1"/>
</dbReference>
<comment type="subcellular location">
    <subcellularLocation>
        <location evidence="11">Cell membrane</location>
        <topology evidence="11">Multi-pass membrane protein</topology>
    </subcellularLocation>
</comment>
<keyword evidence="8 11" id="KW-0472">Membrane</keyword>
<keyword evidence="1 11" id="KW-1003">Cell membrane</keyword>
<dbReference type="UniPathway" id="UPA00085"/>
<comment type="catalytic activity">
    <reaction evidence="11">
        <text>an acyl phosphate + sn-glycerol 3-phosphate = a 1-acyl-sn-glycero-3-phosphate + phosphate</text>
        <dbReference type="Rhea" id="RHEA:34075"/>
        <dbReference type="ChEBI" id="CHEBI:43474"/>
        <dbReference type="ChEBI" id="CHEBI:57597"/>
        <dbReference type="ChEBI" id="CHEBI:57970"/>
        <dbReference type="ChEBI" id="CHEBI:59918"/>
        <dbReference type="EC" id="2.3.1.275"/>
    </reaction>
</comment>
<keyword evidence="15" id="KW-1185">Reference proteome</keyword>
<comment type="subunit">
    <text evidence="11">Probably interacts with PlsX.</text>
</comment>
<dbReference type="PANTHER" id="PTHR30309:SF0">
    <property type="entry name" value="GLYCEROL-3-PHOSPHATE ACYLTRANSFERASE-RELATED"/>
    <property type="match status" value="1"/>
</dbReference>
<keyword evidence="2 11" id="KW-0444">Lipid biosynthesis</keyword>
<evidence type="ECO:0000313" key="12">
    <source>
        <dbReference type="EMBL" id="STQ90542.1"/>
    </source>
</evidence>
<evidence type="ECO:0000256" key="4">
    <source>
        <dbReference type="ARBA" id="ARBA00022679"/>
    </source>
</evidence>
<evidence type="ECO:0000256" key="8">
    <source>
        <dbReference type="ARBA" id="ARBA00023136"/>
    </source>
</evidence>
<comment type="function">
    <text evidence="11">Catalyzes the transfer of an acyl group from acyl-phosphate (acyl-PO(4)) to glycerol-3-phosphate (G3P) to form lysophosphatidic acid (LPA). This enzyme utilizes acyl-phosphate as fatty acyl donor, but not acyl-CoA or acyl-ACP.</text>
</comment>
<evidence type="ECO:0000256" key="10">
    <source>
        <dbReference type="ARBA" id="ARBA00023264"/>
    </source>
</evidence>
<evidence type="ECO:0000313" key="13">
    <source>
        <dbReference type="EMBL" id="TCU89173.1"/>
    </source>
</evidence>
<dbReference type="Pfam" id="PF02660">
    <property type="entry name" value="G3P_acyltransf"/>
    <property type="match status" value="1"/>
</dbReference>
<dbReference type="Proteomes" id="UP000295794">
    <property type="component" value="Unassembled WGS sequence"/>
</dbReference>
<comment type="similarity">
    <text evidence="11">Belongs to the PlsY family.</text>
</comment>
<evidence type="ECO:0000256" key="7">
    <source>
        <dbReference type="ARBA" id="ARBA00023098"/>
    </source>
</evidence>
<comment type="pathway">
    <text evidence="11">Lipid metabolism; phospholipid metabolism.</text>
</comment>
<reference evidence="12 14" key="1">
    <citation type="submission" date="2018-06" db="EMBL/GenBank/DDBJ databases">
        <authorList>
            <consortium name="Pathogen Informatics"/>
            <person name="Doyle S."/>
        </authorList>
    </citation>
    <scope>NUCLEOTIDE SEQUENCE [LARGE SCALE GENOMIC DNA]</scope>
    <source>
        <strain evidence="12 14">NCTC11159</strain>
    </source>
</reference>
<dbReference type="GO" id="GO:0008654">
    <property type="term" value="P:phospholipid biosynthetic process"/>
    <property type="evidence" value="ECO:0007669"/>
    <property type="project" value="UniProtKB-UniRule"/>
</dbReference>
<evidence type="ECO:0000256" key="5">
    <source>
        <dbReference type="ARBA" id="ARBA00022692"/>
    </source>
</evidence>
<keyword evidence="10 11" id="KW-1208">Phospholipid metabolism</keyword>
<keyword evidence="4 11" id="KW-0808">Transferase</keyword>
<evidence type="ECO:0000256" key="3">
    <source>
        <dbReference type="ARBA" id="ARBA00022519"/>
    </source>
</evidence>
<gene>
    <name evidence="11 12" type="primary">plsY</name>
    <name evidence="13" type="ORF">EV682_10284</name>
    <name evidence="12" type="ORF">NCTC11159_01607</name>
</gene>